<evidence type="ECO:0000256" key="2">
    <source>
        <dbReference type="SAM" id="MobiDB-lite"/>
    </source>
</evidence>
<evidence type="ECO:0000313" key="3">
    <source>
        <dbReference type="EMBL" id="KXT15890.1"/>
    </source>
</evidence>
<evidence type="ECO:0000313" key="4">
    <source>
        <dbReference type="Proteomes" id="UP000073492"/>
    </source>
</evidence>
<dbReference type="AlphaFoldDB" id="A0A139IMK8"/>
<feature type="coiled-coil region" evidence="1">
    <location>
        <begin position="122"/>
        <end position="156"/>
    </location>
</feature>
<dbReference type="Proteomes" id="UP000073492">
    <property type="component" value="Unassembled WGS sequence"/>
</dbReference>
<feature type="compositionally biased region" description="Basic and acidic residues" evidence="2">
    <location>
        <begin position="79"/>
        <end position="93"/>
    </location>
</feature>
<dbReference type="EMBL" id="LFZO01000048">
    <property type="protein sequence ID" value="KXT15890.1"/>
    <property type="molecule type" value="Genomic_DNA"/>
</dbReference>
<evidence type="ECO:0000256" key="1">
    <source>
        <dbReference type="SAM" id="Coils"/>
    </source>
</evidence>
<name>A0A139IMK8_9PEZI</name>
<accession>A0A139IMK8</accession>
<proteinExistence type="predicted"/>
<reference evidence="3 4" key="1">
    <citation type="submission" date="2015-07" db="EMBL/GenBank/DDBJ databases">
        <title>Comparative genomics of the Sigatoka disease complex on banana suggests a link between parallel evolutionary changes in Pseudocercospora fijiensis and Pseudocercospora eumusae and increased virulence on the banana host.</title>
        <authorList>
            <person name="Chang T.-C."/>
            <person name="Salvucci A."/>
            <person name="Crous P.W."/>
            <person name="Stergiopoulos I."/>
        </authorList>
    </citation>
    <scope>NUCLEOTIDE SEQUENCE [LARGE SCALE GENOMIC DNA]</scope>
    <source>
        <strain evidence="3 4">CBS 116634</strain>
    </source>
</reference>
<comment type="caution">
    <text evidence="3">The sequence shown here is derived from an EMBL/GenBank/DDBJ whole genome shotgun (WGS) entry which is preliminary data.</text>
</comment>
<protein>
    <submittedName>
        <fullName evidence="3">Uncharacterized protein</fullName>
    </submittedName>
</protein>
<dbReference type="OrthoDB" id="421154at2759"/>
<feature type="region of interest" description="Disordered" evidence="2">
    <location>
        <begin position="35"/>
        <end position="93"/>
    </location>
</feature>
<keyword evidence="1" id="KW-0175">Coiled coil</keyword>
<keyword evidence="4" id="KW-1185">Reference proteome</keyword>
<organism evidence="3 4">
    <name type="scientific">Pseudocercospora musae</name>
    <dbReference type="NCBI Taxonomy" id="113226"/>
    <lineage>
        <taxon>Eukaryota</taxon>
        <taxon>Fungi</taxon>
        <taxon>Dikarya</taxon>
        <taxon>Ascomycota</taxon>
        <taxon>Pezizomycotina</taxon>
        <taxon>Dothideomycetes</taxon>
        <taxon>Dothideomycetidae</taxon>
        <taxon>Mycosphaerellales</taxon>
        <taxon>Mycosphaerellaceae</taxon>
        <taxon>Pseudocercospora</taxon>
    </lineage>
</organism>
<gene>
    <name evidence="3" type="ORF">AC579_5535</name>
</gene>
<sequence length="162" mass="18368">MIIFYTHNTFSLIDFPFLEPTSTNTNPVLSQRVYEVDSPPGLNTGRISKKRKAQEYPNDEDASGPPELTVKDQQISSLQEERGTLQRSIDEDVTGKPITLLKEQLDQERQNNREITKGLAELAGVESAKSELEKKVEQLTKDKEELQRLALEHEETVKTTKA</sequence>